<dbReference type="Proteomes" id="UP000663823">
    <property type="component" value="Unassembled WGS sequence"/>
</dbReference>
<proteinExistence type="predicted"/>
<evidence type="ECO:0000313" key="1">
    <source>
        <dbReference type="EMBL" id="CAF4289000.1"/>
    </source>
</evidence>
<dbReference type="EMBL" id="CAJOAX010043405">
    <property type="protein sequence ID" value="CAF4289000.1"/>
    <property type="molecule type" value="Genomic_DNA"/>
</dbReference>
<name>A0A820H7Z0_9BILA</name>
<organism evidence="1 2">
    <name type="scientific">Rotaria sordida</name>
    <dbReference type="NCBI Taxonomy" id="392033"/>
    <lineage>
        <taxon>Eukaryota</taxon>
        <taxon>Metazoa</taxon>
        <taxon>Spiralia</taxon>
        <taxon>Gnathifera</taxon>
        <taxon>Rotifera</taxon>
        <taxon>Eurotatoria</taxon>
        <taxon>Bdelloidea</taxon>
        <taxon>Philodinida</taxon>
        <taxon>Philodinidae</taxon>
        <taxon>Rotaria</taxon>
    </lineage>
</organism>
<accession>A0A820H7Z0</accession>
<protein>
    <submittedName>
        <fullName evidence="1">Uncharacterized protein</fullName>
    </submittedName>
</protein>
<comment type="caution">
    <text evidence="1">The sequence shown here is derived from an EMBL/GenBank/DDBJ whole genome shotgun (WGS) entry which is preliminary data.</text>
</comment>
<evidence type="ECO:0000313" key="2">
    <source>
        <dbReference type="Proteomes" id="UP000663823"/>
    </source>
</evidence>
<reference evidence="1" key="1">
    <citation type="submission" date="2021-02" db="EMBL/GenBank/DDBJ databases">
        <authorList>
            <person name="Nowell W R."/>
        </authorList>
    </citation>
    <scope>NUCLEOTIDE SEQUENCE</scope>
</reference>
<sequence>MSIEEKHDEDFTIFPNILDENSSSKKKKDLYRLPEWMSSLAKRFDSSGQLQTDKTIPINQIDYLDEDIRSILINDLSIQYLFPVQSQVIPYLIQQN</sequence>
<gene>
    <name evidence="1" type="ORF">OTI717_LOCUS41668</name>
</gene>
<dbReference type="AlphaFoldDB" id="A0A820H7Z0"/>